<reference evidence="8" key="1">
    <citation type="journal article" date="2023" name="Mol. Phylogenet. Evol.">
        <title>Genome-scale phylogeny and comparative genomics of the fungal order Sordariales.</title>
        <authorList>
            <person name="Hensen N."/>
            <person name="Bonometti L."/>
            <person name="Westerberg I."/>
            <person name="Brannstrom I.O."/>
            <person name="Guillou S."/>
            <person name="Cros-Aarteil S."/>
            <person name="Calhoun S."/>
            <person name="Haridas S."/>
            <person name="Kuo A."/>
            <person name="Mondo S."/>
            <person name="Pangilinan J."/>
            <person name="Riley R."/>
            <person name="LaButti K."/>
            <person name="Andreopoulos B."/>
            <person name="Lipzen A."/>
            <person name="Chen C."/>
            <person name="Yan M."/>
            <person name="Daum C."/>
            <person name="Ng V."/>
            <person name="Clum A."/>
            <person name="Steindorff A."/>
            <person name="Ohm R.A."/>
            <person name="Martin F."/>
            <person name="Silar P."/>
            <person name="Natvig D.O."/>
            <person name="Lalanne C."/>
            <person name="Gautier V."/>
            <person name="Ament-Velasquez S.L."/>
            <person name="Kruys A."/>
            <person name="Hutchinson M.I."/>
            <person name="Powell A.J."/>
            <person name="Barry K."/>
            <person name="Miller A.N."/>
            <person name="Grigoriev I.V."/>
            <person name="Debuchy R."/>
            <person name="Gladieux P."/>
            <person name="Hiltunen Thoren M."/>
            <person name="Johannesson H."/>
        </authorList>
    </citation>
    <scope>NUCLEOTIDE SEQUENCE</scope>
    <source>
        <strain evidence="8">FGSC 1904</strain>
    </source>
</reference>
<feature type="compositionally biased region" description="Low complexity" evidence="5">
    <location>
        <begin position="143"/>
        <end position="180"/>
    </location>
</feature>
<evidence type="ECO:0000256" key="5">
    <source>
        <dbReference type="SAM" id="MobiDB-lite"/>
    </source>
</evidence>
<accession>A0AAE0PB92</accession>
<feature type="region of interest" description="Disordered" evidence="5">
    <location>
        <begin position="229"/>
        <end position="344"/>
    </location>
</feature>
<reference evidence="8" key="2">
    <citation type="submission" date="2023-07" db="EMBL/GenBank/DDBJ databases">
        <authorList>
            <consortium name="Lawrence Berkeley National Laboratory"/>
            <person name="Haridas S."/>
            <person name="Hensen N."/>
            <person name="Bonometti L."/>
            <person name="Westerberg I."/>
            <person name="Brannstrom I.O."/>
            <person name="Guillou S."/>
            <person name="Cros-Aarteil S."/>
            <person name="Calhoun S."/>
            <person name="Kuo A."/>
            <person name="Mondo S."/>
            <person name="Pangilinan J."/>
            <person name="Riley R."/>
            <person name="LaButti K."/>
            <person name="Andreopoulos B."/>
            <person name="Lipzen A."/>
            <person name="Chen C."/>
            <person name="Yanf M."/>
            <person name="Daum C."/>
            <person name="Ng V."/>
            <person name="Clum A."/>
            <person name="Steindorff A."/>
            <person name="Ohm R."/>
            <person name="Martin F."/>
            <person name="Silar P."/>
            <person name="Natvig D."/>
            <person name="Lalanne C."/>
            <person name="Gautier V."/>
            <person name="Ament-velasquez S.L."/>
            <person name="Kruys A."/>
            <person name="Hutchinson M.I."/>
            <person name="Powell A.J."/>
            <person name="Barry K."/>
            <person name="Miller A.N."/>
            <person name="Grigoriev I.V."/>
            <person name="Debuchy R."/>
            <person name="Gladieux P."/>
            <person name="Thoren M.H."/>
            <person name="Johannesson H."/>
        </authorList>
    </citation>
    <scope>NUCLEOTIDE SEQUENCE</scope>
    <source>
        <strain evidence="8">FGSC 1904</strain>
    </source>
</reference>
<dbReference type="GO" id="GO:0016020">
    <property type="term" value="C:membrane"/>
    <property type="evidence" value="ECO:0007669"/>
    <property type="project" value="UniProtKB-SubCell"/>
</dbReference>
<evidence type="ECO:0000313" key="8">
    <source>
        <dbReference type="EMBL" id="KAK3396632.1"/>
    </source>
</evidence>
<keyword evidence="9" id="KW-1185">Reference proteome</keyword>
<evidence type="ECO:0000313" key="9">
    <source>
        <dbReference type="Proteomes" id="UP001281003"/>
    </source>
</evidence>
<organism evidence="8 9">
    <name type="scientific">Sordaria brevicollis</name>
    <dbReference type="NCBI Taxonomy" id="83679"/>
    <lineage>
        <taxon>Eukaryota</taxon>
        <taxon>Fungi</taxon>
        <taxon>Dikarya</taxon>
        <taxon>Ascomycota</taxon>
        <taxon>Pezizomycotina</taxon>
        <taxon>Sordariomycetes</taxon>
        <taxon>Sordariomycetidae</taxon>
        <taxon>Sordariales</taxon>
        <taxon>Sordariaceae</taxon>
        <taxon>Sordaria</taxon>
    </lineage>
</organism>
<keyword evidence="7" id="KW-0732">Signal</keyword>
<keyword evidence="3 6" id="KW-1133">Transmembrane helix</keyword>
<dbReference type="PANTHER" id="PTHR15549">
    <property type="entry name" value="PAIRED IMMUNOGLOBULIN-LIKE TYPE 2 RECEPTOR"/>
    <property type="match status" value="1"/>
</dbReference>
<dbReference type="CDD" id="cd12087">
    <property type="entry name" value="TM_EGFR-like"/>
    <property type="match status" value="1"/>
</dbReference>
<evidence type="ECO:0000256" key="2">
    <source>
        <dbReference type="ARBA" id="ARBA00022692"/>
    </source>
</evidence>
<sequence length="344" mass="36289">MTFTVGKTSLHRVILLGLSWSMMARSATGQTTFFPNYEGVYIPVTGPASTVYCGSPFIFTTSGKWAGCWYQDDPQYWFATKCNAGTVSGADGNTEACPSAAPNCYTMTIFDHYPSPSQSWIEVGCAGVWNAYTIYREVEASTTSTSSTSTTTSTSSTSTILSSTSTSGPTATSAVPTSTSSPPPPPPTATEDPKPSTSKAWIAGPVAGGVAALILLGALFFWWRGRKNRQNSAETPSMAQTDAPGGYQPEYVGGNPHANNDTPHLHDPSTSSPPPVSSATYYPPSGPPHYGTNSPGLQDASNASQYTYPISGTPNTMSWQGSPRPVSEQDPAGMQYKHTVVEAP</sequence>
<feature type="compositionally biased region" description="Polar residues" evidence="5">
    <location>
        <begin position="230"/>
        <end position="240"/>
    </location>
</feature>
<evidence type="ECO:0000256" key="6">
    <source>
        <dbReference type="SAM" id="Phobius"/>
    </source>
</evidence>
<dbReference type="InterPro" id="IPR051694">
    <property type="entry name" value="Immunoregulatory_rcpt-like"/>
</dbReference>
<dbReference type="Proteomes" id="UP001281003">
    <property type="component" value="Unassembled WGS sequence"/>
</dbReference>
<protein>
    <submittedName>
        <fullName evidence="8">Uncharacterized protein</fullName>
    </submittedName>
</protein>
<feature type="transmembrane region" description="Helical" evidence="6">
    <location>
        <begin position="200"/>
        <end position="223"/>
    </location>
</feature>
<gene>
    <name evidence="8" type="ORF">B0T20DRAFT_442704</name>
</gene>
<comment type="subcellular location">
    <subcellularLocation>
        <location evidence="1">Membrane</location>
        <topology evidence="1">Single-pass membrane protein</topology>
    </subcellularLocation>
</comment>
<name>A0AAE0PB92_SORBR</name>
<keyword evidence="2 6" id="KW-0812">Transmembrane</keyword>
<dbReference type="PANTHER" id="PTHR15549:SF26">
    <property type="entry name" value="AXIAL BUDDING PATTERN PROTEIN 2-RELATED"/>
    <property type="match status" value="1"/>
</dbReference>
<keyword evidence="4 6" id="KW-0472">Membrane</keyword>
<feature type="chain" id="PRO_5041969391" evidence="7">
    <location>
        <begin position="30"/>
        <end position="344"/>
    </location>
</feature>
<feature type="compositionally biased region" description="Polar residues" evidence="5">
    <location>
        <begin position="291"/>
        <end position="321"/>
    </location>
</feature>
<evidence type="ECO:0000256" key="3">
    <source>
        <dbReference type="ARBA" id="ARBA00022989"/>
    </source>
</evidence>
<feature type="signal peptide" evidence="7">
    <location>
        <begin position="1"/>
        <end position="29"/>
    </location>
</feature>
<dbReference type="EMBL" id="JAUTDP010000009">
    <property type="protein sequence ID" value="KAK3396632.1"/>
    <property type="molecule type" value="Genomic_DNA"/>
</dbReference>
<evidence type="ECO:0000256" key="7">
    <source>
        <dbReference type="SAM" id="SignalP"/>
    </source>
</evidence>
<dbReference type="AlphaFoldDB" id="A0AAE0PB92"/>
<comment type="caution">
    <text evidence="8">The sequence shown here is derived from an EMBL/GenBank/DDBJ whole genome shotgun (WGS) entry which is preliminary data.</text>
</comment>
<evidence type="ECO:0000256" key="4">
    <source>
        <dbReference type="ARBA" id="ARBA00023136"/>
    </source>
</evidence>
<proteinExistence type="predicted"/>
<evidence type="ECO:0000256" key="1">
    <source>
        <dbReference type="ARBA" id="ARBA00004167"/>
    </source>
</evidence>
<dbReference type="GO" id="GO:0071944">
    <property type="term" value="C:cell periphery"/>
    <property type="evidence" value="ECO:0007669"/>
    <property type="project" value="UniProtKB-ARBA"/>
</dbReference>
<feature type="region of interest" description="Disordered" evidence="5">
    <location>
        <begin position="143"/>
        <end position="200"/>
    </location>
</feature>